<organism evidence="1 2">
    <name type="scientific">Catalinimonas alkaloidigena</name>
    <dbReference type="NCBI Taxonomy" id="1075417"/>
    <lineage>
        <taxon>Bacteria</taxon>
        <taxon>Pseudomonadati</taxon>
        <taxon>Bacteroidota</taxon>
        <taxon>Cytophagia</taxon>
        <taxon>Cytophagales</taxon>
        <taxon>Catalimonadaceae</taxon>
        <taxon>Catalinimonas</taxon>
    </lineage>
</organism>
<dbReference type="AlphaFoldDB" id="A0A1G9KE14"/>
<dbReference type="Proteomes" id="UP000198510">
    <property type="component" value="Unassembled WGS sequence"/>
</dbReference>
<dbReference type="CDD" id="cd12105">
    <property type="entry name" value="HmuY"/>
    <property type="match status" value="1"/>
</dbReference>
<name>A0A1G9KE14_9BACT</name>
<accession>A0A1G9KE14</accession>
<reference evidence="1 2" key="1">
    <citation type="submission" date="2016-10" db="EMBL/GenBank/DDBJ databases">
        <authorList>
            <person name="de Groot N.N."/>
        </authorList>
    </citation>
    <scope>NUCLEOTIDE SEQUENCE [LARGE SCALE GENOMIC DNA]</scope>
    <source>
        <strain evidence="1 2">DSM 25186</strain>
    </source>
</reference>
<sequence length="317" mass="35775">MLSGCLAEDTPLQLPPPGPEETFQADLGSGYGDQVYFDFSTGQATVRDRESWDLGFYCGPDSFYVVLNGAKRMYAADPQTEDFASVTSRAGLAFRPDPPSGLLDSTVLGRWWTRATDAPVFVIDRGQKTSGLPIGTKKIQLRRAGHQVVLRYADLNGAGEDSLRITQDPLYNLMFFSFEDGGQLVEVEPPKTDWDVVFTTYTHIFEDQPDPAFRFYLVNGVLLNRHATVATDSIPARQQPFASLTLEQVPAYAFTAQLDVIGFDWKTFDMATNQYTVHDDWSYLVRTAENHYYKLQFLSFYNDAGDRGYPLIRYQRL</sequence>
<evidence type="ECO:0000313" key="2">
    <source>
        <dbReference type="Proteomes" id="UP000198510"/>
    </source>
</evidence>
<gene>
    <name evidence="1" type="ORF">SAMN05421823_106133</name>
</gene>
<dbReference type="RefSeq" id="WP_089683827.1">
    <property type="nucleotide sequence ID" value="NZ_FNFO01000006.1"/>
</dbReference>
<dbReference type="Pfam" id="PF14064">
    <property type="entry name" value="HmuY"/>
    <property type="match status" value="2"/>
</dbReference>
<evidence type="ECO:0000313" key="1">
    <source>
        <dbReference type="EMBL" id="SDL47957.1"/>
    </source>
</evidence>
<dbReference type="STRING" id="1075417.SAMN05421823_106133"/>
<proteinExistence type="predicted"/>
<dbReference type="InterPro" id="IPR025921">
    <property type="entry name" value="HmuY"/>
</dbReference>
<dbReference type="EMBL" id="FNFO01000006">
    <property type="protein sequence ID" value="SDL47957.1"/>
    <property type="molecule type" value="Genomic_DNA"/>
</dbReference>
<keyword evidence="2" id="KW-1185">Reference proteome</keyword>
<protein>
    <submittedName>
        <fullName evidence="1">HmuY protein</fullName>
    </submittedName>
</protein>